<accession>A0A371FFN8</accession>
<feature type="compositionally biased region" description="Gly residues" evidence="4">
    <location>
        <begin position="156"/>
        <end position="166"/>
    </location>
</feature>
<reference evidence="7" key="1">
    <citation type="submission" date="2018-05" db="EMBL/GenBank/DDBJ databases">
        <title>Draft genome of Mucuna pruriens seed.</title>
        <authorList>
            <person name="Nnadi N.E."/>
            <person name="Vos R."/>
            <person name="Hasami M.H."/>
            <person name="Devisetty U.K."/>
            <person name="Aguiy J.C."/>
        </authorList>
    </citation>
    <scope>NUCLEOTIDE SEQUENCE [LARGE SCALE GENOMIC DNA]</scope>
    <source>
        <strain evidence="7">JCA_2017</strain>
    </source>
</reference>
<evidence type="ECO:0000256" key="1">
    <source>
        <dbReference type="ARBA" id="ARBA00004496"/>
    </source>
</evidence>
<dbReference type="PROSITE" id="PS00352">
    <property type="entry name" value="CSD_1"/>
    <property type="match status" value="1"/>
</dbReference>
<feature type="compositionally biased region" description="Gly residues" evidence="4">
    <location>
        <begin position="82"/>
        <end position="96"/>
    </location>
</feature>
<dbReference type="GO" id="GO:0005737">
    <property type="term" value="C:cytoplasm"/>
    <property type="evidence" value="ECO:0007669"/>
    <property type="project" value="UniProtKB-SubCell"/>
</dbReference>
<keyword evidence="3" id="KW-0862">Zinc</keyword>
<dbReference type="GO" id="GO:0008270">
    <property type="term" value="F:zinc ion binding"/>
    <property type="evidence" value="ECO:0007669"/>
    <property type="project" value="UniProtKB-KW"/>
</dbReference>
<feature type="domain" description="CCHC-type" evidence="5">
    <location>
        <begin position="171"/>
        <end position="187"/>
    </location>
</feature>
<organism evidence="7 8">
    <name type="scientific">Mucuna pruriens</name>
    <name type="common">Velvet bean</name>
    <name type="synonym">Dolichos pruriens</name>
    <dbReference type="NCBI Taxonomy" id="157652"/>
    <lineage>
        <taxon>Eukaryota</taxon>
        <taxon>Viridiplantae</taxon>
        <taxon>Streptophyta</taxon>
        <taxon>Embryophyta</taxon>
        <taxon>Tracheophyta</taxon>
        <taxon>Spermatophyta</taxon>
        <taxon>Magnoliopsida</taxon>
        <taxon>eudicotyledons</taxon>
        <taxon>Gunneridae</taxon>
        <taxon>Pentapetalae</taxon>
        <taxon>rosids</taxon>
        <taxon>fabids</taxon>
        <taxon>Fabales</taxon>
        <taxon>Fabaceae</taxon>
        <taxon>Papilionoideae</taxon>
        <taxon>50 kb inversion clade</taxon>
        <taxon>NPAAA clade</taxon>
        <taxon>indigoferoid/millettioid clade</taxon>
        <taxon>Phaseoleae</taxon>
        <taxon>Mucuna</taxon>
    </lineage>
</organism>
<dbReference type="InterPro" id="IPR011129">
    <property type="entry name" value="CSD"/>
</dbReference>
<dbReference type="OrthoDB" id="422005at2759"/>
<dbReference type="PRINTS" id="PR00050">
    <property type="entry name" value="COLDSHOCK"/>
</dbReference>
<dbReference type="SMART" id="SM00343">
    <property type="entry name" value="ZnF_C2HC"/>
    <property type="match status" value="2"/>
</dbReference>
<dbReference type="PROSITE" id="PS51857">
    <property type="entry name" value="CSD_2"/>
    <property type="match status" value="1"/>
</dbReference>
<gene>
    <name evidence="7" type="primary">CSP1</name>
    <name evidence="7" type="ORF">CR513_42853</name>
</gene>
<dbReference type="GO" id="GO:0003676">
    <property type="term" value="F:nucleic acid binding"/>
    <property type="evidence" value="ECO:0007669"/>
    <property type="project" value="InterPro"/>
</dbReference>
<evidence type="ECO:0000259" key="5">
    <source>
        <dbReference type="PROSITE" id="PS50158"/>
    </source>
</evidence>
<keyword evidence="3" id="KW-0863">Zinc-finger</keyword>
<feature type="domain" description="CSD" evidence="6">
    <location>
        <begin position="6"/>
        <end position="72"/>
    </location>
</feature>
<dbReference type="AlphaFoldDB" id="A0A371FFN8"/>
<dbReference type="STRING" id="157652.A0A371FFN8"/>
<feature type="domain" description="CCHC-type" evidence="5">
    <location>
        <begin position="124"/>
        <end position="137"/>
    </location>
</feature>
<dbReference type="EMBL" id="QJKJ01009288">
    <property type="protein sequence ID" value="RDX77081.1"/>
    <property type="molecule type" value="Genomic_DNA"/>
</dbReference>
<feature type="region of interest" description="Disordered" evidence="4">
    <location>
        <begin position="79"/>
        <end position="110"/>
    </location>
</feature>
<dbReference type="PANTHER" id="PTHR46565">
    <property type="entry name" value="COLD SHOCK DOMAIN PROTEIN 2"/>
    <property type="match status" value="1"/>
</dbReference>
<dbReference type="Gene3D" id="2.40.50.140">
    <property type="entry name" value="Nucleic acid-binding proteins"/>
    <property type="match status" value="1"/>
</dbReference>
<dbReference type="InterPro" id="IPR012340">
    <property type="entry name" value="NA-bd_OB-fold"/>
</dbReference>
<keyword evidence="8" id="KW-1185">Reference proteome</keyword>
<sequence length="297" mass="31832">MAETRRSTGTVKWFNAQKGFGFITPEDGSEDLFVHFTSIRSDGYRSLSEGQSVEFFLDYGEDGRTMAVDVTSAVRSRRPAGFRGGGGRGRGGGRYGAGDTRGRGIARRGGYGGGGGYGGEGPECYNCGRIGHLARDCYQGQGDADGDGRNRRRRGGGGGGGGRGGGGGGGRCFNCGEEGHFARECPSSLPFGSKLVLQALQIAISNTVLFGVIMLVPPVEYEATQGKINAKVLGMLEDRPRSTRPKKGSRHQCFRNTGKPRMNKTRLRTSWVRKLVTRRGQGVPPTHLPLDSYLRLS</sequence>
<feature type="compositionally biased region" description="Basic residues" evidence="4">
    <location>
        <begin position="242"/>
        <end position="253"/>
    </location>
</feature>
<feature type="non-terminal residue" evidence="7">
    <location>
        <position position="1"/>
    </location>
</feature>
<evidence type="ECO:0000313" key="7">
    <source>
        <dbReference type="EMBL" id="RDX77081.1"/>
    </source>
</evidence>
<dbReference type="InterPro" id="IPR002059">
    <property type="entry name" value="CSP_DNA-bd"/>
</dbReference>
<dbReference type="Proteomes" id="UP000257109">
    <property type="component" value="Unassembled WGS sequence"/>
</dbReference>
<keyword evidence="3" id="KW-0479">Metal-binding</keyword>
<dbReference type="PANTHER" id="PTHR46565:SF5">
    <property type="entry name" value="COLD SHOCK PROTEIN 2-LIKE"/>
    <property type="match status" value="1"/>
</dbReference>
<comment type="subcellular location">
    <subcellularLocation>
        <location evidence="1">Cytoplasm</location>
    </subcellularLocation>
</comment>
<dbReference type="CDD" id="cd04458">
    <property type="entry name" value="CSP_CDS"/>
    <property type="match status" value="1"/>
</dbReference>
<dbReference type="InterPro" id="IPR036875">
    <property type="entry name" value="Znf_CCHC_sf"/>
</dbReference>
<protein>
    <submittedName>
        <fullName evidence="7">Cold shock protein 1</fullName>
    </submittedName>
</protein>
<dbReference type="InterPro" id="IPR019844">
    <property type="entry name" value="CSD_CS"/>
</dbReference>
<dbReference type="Pfam" id="PF00098">
    <property type="entry name" value="zf-CCHC"/>
    <property type="match status" value="2"/>
</dbReference>
<evidence type="ECO:0000256" key="4">
    <source>
        <dbReference type="SAM" id="MobiDB-lite"/>
    </source>
</evidence>
<dbReference type="PROSITE" id="PS50158">
    <property type="entry name" value="ZF_CCHC"/>
    <property type="match status" value="2"/>
</dbReference>
<dbReference type="SUPFAM" id="SSF57756">
    <property type="entry name" value="Retrovirus zinc finger-like domains"/>
    <property type="match status" value="2"/>
</dbReference>
<feature type="region of interest" description="Disordered" evidence="4">
    <location>
        <begin position="141"/>
        <end position="166"/>
    </location>
</feature>
<evidence type="ECO:0000256" key="2">
    <source>
        <dbReference type="ARBA" id="ARBA00022490"/>
    </source>
</evidence>
<comment type="caution">
    <text evidence="7">The sequence shown here is derived from an EMBL/GenBank/DDBJ whole genome shotgun (WGS) entry which is preliminary data.</text>
</comment>
<dbReference type="Gene3D" id="4.10.60.10">
    <property type="entry name" value="Zinc finger, CCHC-type"/>
    <property type="match status" value="2"/>
</dbReference>
<evidence type="ECO:0000256" key="3">
    <source>
        <dbReference type="PROSITE-ProRule" id="PRU00047"/>
    </source>
</evidence>
<name>A0A371FFN8_MUCPR</name>
<dbReference type="Pfam" id="PF00313">
    <property type="entry name" value="CSD"/>
    <property type="match status" value="1"/>
</dbReference>
<keyword evidence="2" id="KW-0963">Cytoplasm</keyword>
<evidence type="ECO:0000259" key="6">
    <source>
        <dbReference type="PROSITE" id="PS51857"/>
    </source>
</evidence>
<dbReference type="SUPFAM" id="SSF50249">
    <property type="entry name" value="Nucleic acid-binding proteins"/>
    <property type="match status" value="1"/>
</dbReference>
<dbReference type="InterPro" id="IPR001878">
    <property type="entry name" value="Znf_CCHC"/>
</dbReference>
<dbReference type="FunFam" id="2.40.50.140:FF:000006">
    <property type="entry name" value="Cold shock protein CspC"/>
    <property type="match status" value="1"/>
</dbReference>
<feature type="region of interest" description="Disordered" evidence="4">
    <location>
        <begin position="239"/>
        <end position="260"/>
    </location>
</feature>
<evidence type="ECO:0000313" key="8">
    <source>
        <dbReference type="Proteomes" id="UP000257109"/>
    </source>
</evidence>
<proteinExistence type="predicted"/>
<dbReference type="SMART" id="SM00357">
    <property type="entry name" value="CSP"/>
    <property type="match status" value="1"/>
</dbReference>